<dbReference type="InterPro" id="IPR043128">
    <property type="entry name" value="Rev_trsase/Diguanyl_cyclase"/>
</dbReference>
<keyword evidence="2" id="KW-0695">RNA-directed DNA polymerase</keyword>
<sequence length="459" mass="54927">MIKAEDLVNICRNYILLESSGIGIDKKTKYFFQKKGEEYFQNIADKMKNAEYKFVPYKEKLVLKGKNKYPRVISIPGYQDKIVLKYLSKRLIKDYYEGESLELAQKKIGEILEKRKKYKYFIKLDLTNFYDNINHHILFNILKTKEEISETINFPIFPLVKKAIETPVVEENSSDFEKNKKNIRGVHQGLAISNILAEIYLEKFDEELKKEKGLECFRYVDDILIFFNNEEVKSHYMEKAKEILEKIELKLLNEYHLELNKSKTDFGKIENGIEYLGYKICSNKITVKRSNVLKFEKKMEKLFSEYKYISQHNEKLKKFQIWRINNFITGIKVKSTEDEKKVKKYGWLFYFSKIDDLLLVYHLDYLLKKFSKKYGLEHSKLKRFSRSLNEIKFNKESIYILDVDKEYPSIDEKMKFLIEMNLYENVELKNKSDENIEKLFNGILFKTIKELEEDKGKES</sequence>
<accession>A0A9W6LMA3</accession>
<dbReference type="InterPro" id="IPR043502">
    <property type="entry name" value="DNA/RNA_pol_sf"/>
</dbReference>
<reference evidence="2" key="1">
    <citation type="submission" date="2022-12" db="EMBL/GenBank/DDBJ databases">
        <title>Reference genome sequencing for broad-spectrum identification of bacterial and archaeal isolates by mass spectrometry.</title>
        <authorList>
            <person name="Sekiguchi Y."/>
            <person name="Tourlousse D.M."/>
        </authorList>
    </citation>
    <scope>NUCLEOTIDE SEQUENCE</scope>
    <source>
        <strain evidence="2">10succ1</strain>
    </source>
</reference>
<keyword evidence="2" id="KW-0808">Transferase</keyword>
<evidence type="ECO:0000313" key="2">
    <source>
        <dbReference type="EMBL" id="GLI56131.1"/>
    </source>
</evidence>
<dbReference type="SUPFAM" id="SSF56672">
    <property type="entry name" value="DNA/RNA polymerases"/>
    <property type="match status" value="1"/>
</dbReference>
<dbReference type="PANTHER" id="PTHR34047">
    <property type="entry name" value="NUCLEAR INTRON MATURASE 1, MITOCHONDRIAL-RELATED"/>
    <property type="match status" value="1"/>
</dbReference>
<dbReference type="Gene3D" id="3.30.70.270">
    <property type="match status" value="1"/>
</dbReference>
<dbReference type="InterPro" id="IPR051083">
    <property type="entry name" value="GrpII_Intron_Splice-Mob/Def"/>
</dbReference>
<dbReference type="PANTHER" id="PTHR34047:SF8">
    <property type="entry name" value="PROTEIN YKFC"/>
    <property type="match status" value="1"/>
</dbReference>
<dbReference type="RefSeq" id="WP_281835056.1">
    <property type="nucleotide sequence ID" value="NZ_BSDY01000006.1"/>
</dbReference>
<evidence type="ECO:0000259" key="1">
    <source>
        <dbReference type="PROSITE" id="PS50878"/>
    </source>
</evidence>
<dbReference type="PROSITE" id="PS50878">
    <property type="entry name" value="RT_POL"/>
    <property type="match status" value="1"/>
</dbReference>
<dbReference type="Pfam" id="PF00078">
    <property type="entry name" value="RVT_1"/>
    <property type="match status" value="1"/>
</dbReference>
<dbReference type="Proteomes" id="UP001144471">
    <property type="component" value="Unassembled WGS sequence"/>
</dbReference>
<dbReference type="GO" id="GO:0003964">
    <property type="term" value="F:RNA-directed DNA polymerase activity"/>
    <property type="evidence" value="ECO:0007669"/>
    <property type="project" value="UniProtKB-KW"/>
</dbReference>
<gene>
    <name evidence="2" type="ORF">PM10SUCC1_16450</name>
</gene>
<dbReference type="AlphaFoldDB" id="A0A9W6LMA3"/>
<dbReference type="EMBL" id="BSDY01000006">
    <property type="protein sequence ID" value="GLI56131.1"/>
    <property type="molecule type" value="Genomic_DNA"/>
</dbReference>
<organism evidence="2 3">
    <name type="scientific">Propionigenium maris DSM 9537</name>
    <dbReference type="NCBI Taxonomy" id="1123000"/>
    <lineage>
        <taxon>Bacteria</taxon>
        <taxon>Fusobacteriati</taxon>
        <taxon>Fusobacteriota</taxon>
        <taxon>Fusobacteriia</taxon>
        <taxon>Fusobacteriales</taxon>
        <taxon>Fusobacteriaceae</taxon>
        <taxon>Propionigenium</taxon>
    </lineage>
</organism>
<evidence type="ECO:0000313" key="3">
    <source>
        <dbReference type="Proteomes" id="UP001144471"/>
    </source>
</evidence>
<keyword evidence="2" id="KW-0548">Nucleotidyltransferase</keyword>
<keyword evidence="3" id="KW-1185">Reference proteome</keyword>
<dbReference type="InterPro" id="IPR000477">
    <property type="entry name" value="RT_dom"/>
</dbReference>
<proteinExistence type="predicted"/>
<name>A0A9W6LMA3_9FUSO</name>
<dbReference type="CDD" id="cd01651">
    <property type="entry name" value="RT_G2_intron"/>
    <property type="match status" value="1"/>
</dbReference>
<protein>
    <submittedName>
        <fullName evidence="2">Reverse transcriptase</fullName>
    </submittedName>
</protein>
<feature type="domain" description="Reverse transcriptase" evidence="1">
    <location>
        <begin position="43"/>
        <end position="280"/>
    </location>
</feature>
<comment type="caution">
    <text evidence="2">The sequence shown here is derived from an EMBL/GenBank/DDBJ whole genome shotgun (WGS) entry which is preliminary data.</text>
</comment>